<organism evidence="1 2">
    <name type="scientific">Deinobacterium chartae</name>
    <dbReference type="NCBI Taxonomy" id="521158"/>
    <lineage>
        <taxon>Bacteria</taxon>
        <taxon>Thermotogati</taxon>
        <taxon>Deinococcota</taxon>
        <taxon>Deinococci</taxon>
        <taxon>Deinococcales</taxon>
        <taxon>Deinococcaceae</taxon>
        <taxon>Deinobacterium</taxon>
    </lineage>
</organism>
<protein>
    <recommendedName>
        <fullName evidence="3">DUF1349 domain-containing protein</fullName>
    </recommendedName>
</protein>
<dbReference type="Proteomes" id="UP000569951">
    <property type="component" value="Unassembled WGS sequence"/>
</dbReference>
<dbReference type="AlphaFoldDB" id="A0A841HTK7"/>
<proteinExistence type="predicted"/>
<evidence type="ECO:0000313" key="2">
    <source>
        <dbReference type="Proteomes" id="UP000569951"/>
    </source>
</evidence>
<dbReference type="InterPro" id="IPR013320">
    <property type="entry name" value="ConA-like_dom_sf"/>
</dbReference>
<dbReference type="SUPFAM" id="SSF49899">
    <property type="entry name" value="Concanavalin A-like lectins/glucanases"/>
    <property type="match status" value="1"/>
</dbReference>
<gene>
    <name evidence="1" type="ORF">HNR42_000099</name>
</gene>
<comment type="caution">
    <text evidence="1">The sequence shown here is derived from an EMBL/GenBank/DDBJ whole genome shotgun (WGS) entry which is preliminary data.</text>
</comment>
<dbReference type="EMBL" id="JACHHG010000001">
    <property type="protein sequence ID" value="MBB6096687.1"/>
    <property type="molecule type" value="Genomic_DNA"/>
</dbReference>
<name>A0A841HTK7_9DEIO</name>
<dbReference type="PANTHER" id="PTHR35332:SF2">
    <property type="entry name" value="REGULATION OF ENOLASE PROTEIN 1"/>
    <property type="match status" value="1"/>
</dbReference>
<evidence type="ECO:0008006" key="3">
    <source>
        <dbReference type="Google" id="ProtNLM"/>
    </source>
</evidence>
<dbReference type="PIRSF" id="PIRSF022704">
    <property type="entry name" value="UCP022704"/>
    <property type="match status" value="1"/>
</dbReference>
<dbReference type="Gene3D" id="2.60.120.200">
    <property type="match status" value="1"/>
</dbReference>
<reference evidence="1 2" key="1">
    <citation type="submission" date="2020-08" db="EMBL/GenBank/DDBJ databases">
        <title>Genomic Encyclopedia of Type Strains, Phase IV (KMG-IV): sequencing the most valuable type-strain genomes for metagenomic binning, comparative biology and taxonomic classification.</title>
        <authorList>
            <person name="Goeker M."/>
        </authorList>
    </citation>
    <scope>NUCLEOTIDE SEQUENCE [LARGE SCALE GENOMIC DNA]</scope>
    <source>
        <strain evidence="1 2">DSM 21458</strain>
    </source>
</reference>
<sequence length="181" mass="20660">MIWTWLNEAPHWHEDGSRLTVRSGPDSDFWRHTHYGFVRDSGHARLTVMRGDFDATVRFRGDYRDLYDQAGLLLRLDPERWIKCGVEYVEGRQLLSVVVTHGFSDWSVTPLEGQPEEITLRLERRAEAVTVLAAPSGQAPQMLRMAYFPPEPEVEVGPMCASPQGQGFEVSFEEVRLEAVT</sequence>
<dbReference type="PANTHER" id="PTHR35332">
    <property type="entry name" value="REGULATION OF ENOLASE PROTEIN 1"/>
    <property type="match status" value="1"/>
</dbReference>
<keyword evidence="2" id="KW-1185">Reference proteome</keyword>
<accession>A0A841HTK7</accession>
<dbReference type="RefSeq" id="WP_183983406.1">
    <property type="nucleotide sequence ID" value="NZ_JACHHG010000001.1"/>
</dbReference>
<dbReference type="Pfam" id="PF07081">
    <property type="entry name" value="DUF1349"/>
    <property type="match status" value="1"/>
</dbReference>
<dbReference type="InterPro" id="IPR015987">
    <property type="entry name" value="UCP022704"/>
</dbReference>
<dbReference type="InterPro" id="IPR009784">
    <property type="entry name" value="DUF1349"/>
</dbReference>
<evidence type="ECO:0000313" key="1">
    <source>
        <dbReference type="EMBL" id="MBB6096687.1"/>
    </source>
</evidence>